<dbReference type="InterPro" id="IPR036249">
    <property type="entry name" value="Thioredoxin-like_sf"/>
</dbReference>
<feature type="domain" description="Disulphide bond isomerase DsbC/G N-terminal" evidence="8">
    <location>
        <begin position="26"/>
        <end position="94"/>
    </location>
</feature>
<dbReference type="InterPro" id="IPR033954">
    <property type="entry name" value="DiS-bond_Isoase_DsbC/G"/>
</dbReference>
<evidence type="ECO:0000313" key="10">
    <source>
        <dbReference type="EMBL" id="NMG01030.1"/>
    </source>
</evidence>
<organism evidence="10 11">
    <name type="scientific">Aromatoleum toluolicum</name>
    <dbReference type="NCBI Taxonomy" id="90060"/>
    <lineage>
        <taxon>Bacteria</taxon>
        <taxon>Pseudomonadati</taxon>
        <taxon>Pseudomonadota</taxon>
        <taxon>Betaproteobacteria</taxon>
        <taxon>Rhodocyclales</taxon>
        <taxon>Rhodocyclaceae</taxon>
        <taxon>Aromatoleum</taxon>
    </lineage>
</organism>
<evidence type="ECO:0000256" key="4">
    <source>
        <dbReference type="ARBA" id="ARBA00022764"/>
    </source>
</evidence>
<name>A0ABX1NPI9_9RHOO</name>
<gene>
    <name evidence="10" type="ORF">GPA27_27035</name>
</gene>
<keyword evidence="11" id="KW-1185">Reference proteome</keyword>
<sequence>MEMLMFKKVIRPLVAALGLVLLTQGAAHADEAEVKKAVEAFVGAPAVESVAKLPYAGLYEVVMKSGELVYTDEKASFFLDGRLIDTKTRKDVTAARMAQLSSIDFASLPLDHAIKQVRGNGSRVLVTFEDPNCTYCKRLGKELSQMKDVTLYTFLFPILSPDSTEKSRNIWCAKDRAKAWNDWILEAKTPAAAKCDSGAVDRNVALGQKLRINGTPTIFLADGRRLGGYVPAAELEQQLASVAK</sequence>
<dbReference type="Pfam" id="PF10411">
    <property type="entry name" value="DsbC_N"/>
    <property type="match status" value="1"/>
</dbReference>
<evidence type="ECO:0000256" key="7">
    <source>
        <dbReference type="RuleBase" id="RU364038"/>
    </source>
</evidence>
<feature type="signal peptide" evidence="7">
    <location>
        <begin position="1"/>
        <end position="29"/>
    </location>
</feature>
<evidence type="ECO:0000313" key="11">
    <source>
        <dbReference type="Proteomes" id="UP000634522"/>
    </source>
</evidence>
<dbReference type="PANTHER" id="PTHR35272">
    <property type="entry name" value="THIOL:DISULFIDE INTERCHANGE PROTEIN DSBC-RELATED"/>
    <property type="match status" value="1"/>
</dbReference>
<dbReference type="PROSITE" id="PS00194">
    <property type="entry name" value="THIOREDOXIN_1"/>
    <property type="match status" value="1"/>
</dbReference>
<comment type="similarity">
    <text evidence="2 7">Belongs to the thioredoxin family. DsbC subfamily.</text>
</comment>
<keyword evidence="4 7" id="KW-0574">Periplasm</keyword>
<dbReference type="Proteomes" id="UP000634522">
    <property type="component" value="Unassembled WGS sequence"/>
</dbReference>
<dbReference type="Pfam" id="PF13098">
    <property type="entry name" value="Thioredoxin_2"/>
    <property type="match status" value="1"/>
</dbReference>
<evidence type="ECO:0000256" key="2">
    <source>
        <dbReference type="ARBA" id="ARBA00009813"/>
    </source>
</evidence>
<dbReference type="Gene3D" id="3.10.450.70">
    <property type="entry name" value="Disulphide bond isomerase, DsbC/G, N-terminal"/>
    <property type="match status" value="1"/>
</dbReference>
<evidence type="ECO:0000256" key="3">
    <source>
        <dbReference type="ARBA" id="ARBA00022729"/>
    </source>
</evidence>
<dbReference type="PANTHER" id="PTHR35272:SF3">
    <property type="entry name" value="THIOL:DISULFIDE INTERCHANGE PROTEIN DSBC"/>
    <property type="match status" value="1"/>
</dbReference>
<dbReference type="CDD" id="cd03020">
    <property type="entry name" value="DsbA_DsbC_DsbG"/>
    <property type="match status" value="1"/>
</dbReference>
<accession>A0ABX1NPI9</accession>
<dbReference type="SUPFAM" id="SSF54423">
    <property type="entry name" value="DsbC/DsbG N-terminal domain-like"/>
    <property type="match status" value="1"/>
</dbReference>
<dbReference type="EMBL" id="WTVS01000122">
    <property type="protein sequence ID" value="NMG01030.1"/>
    <property type="molecule type" value="Genomic_DNA"/>
</dbReference>
<keyword evidence="6 7" id="KW-0676">Redox-active center</keyword>
<evidence type="ECO:0000256" key="1">
    <source>
        <dbReference type="ARBA" id="ARBA00004418"/>
    </source>
</evidence>
<dbReference type="InterPro" id="IPR018950">
    <property type="entry name" value="DiS-bond_isomerase_DsbC/G_N"/>
</dbReference>
<comment type="caution">
    <text evidence="10">The sequence shown here is derived from an EMBL/GenBank/DDBJ whole genome shotgun (WGS) entry which is preliminary data.</text>
</comment>
<evidence type="ECO:0000256" key="5">
    <source>
        <dbReference type="ARBA" id="ARBA00023157"/>
    </source>
</evidence>
<keyword evidence="3 7" id="KW-0732">Signal</keyword>
<dbReference type="InterPro" id="IPR051470">
    <property type="entry name" value="Thiol:disulfide_interchange"/>
</dbReference>
<proteinExistence type="inferred from homology"/>
<evidence type="ECO:0000259" key="9">
    <source>
        <dbReference type="Pfam" id="PF13098"/>
    </source>
</evidence>
<feature type="domain" description="Thioredoxin-like fold" evidence="9">
    <location>
        <begin position="118"/>
        <end position="239"/>
    </location>
</feature>
<dbReference type="SUPFAM" id="SSF52833">
    <property type="entry name" value="Thioredoxin-like"/>
    <property type="match status" value="1"/>
</dbReference>
<dbReference type="InterPro" id="IPR012336">
    <property type="entry name" value="Thioredoxin-like_fold"/>
</dbReference>
<comment type="subcellular location">
    <subcellularLocation>
        <location evidence="1 7">Periplasm</location>
    </subcellularLocation>
</comment>
<feature type="chain" id="PRO_5044957093" description="Thiol:disulfide interchange protein" evidence="7">
    <location>
        <begin position="30"/>
        <end position="244"/>
    </location>
</feature>
<protein>
    <recommendedName>
        <fullName evidence="7">Thiol:disulfide interchange protein</fullName>
    </recommendedName>
</protein>
<dbReference type="InterPro" id="IPR017937">
    <property type="entry name" value="Thioredoxin_CS"/>
</dbReference>
<reference evidence="10 11" key="1">
    <citation type="submission" date="2019-12" db="EMBL/GenBank/DDBJ databases">
        <title>Comparative genomics gives insights into the taxonomy of the Azoarcus-Aromatoleum group and reveals separate origins of nif in the plant-associated Azoarcus and non-plant-associated Aromatoleum sub-groups.</title>
        <authorList>
            <person name="Lafos M."/>
            <person name="Maluk M."/>
            <person name="Batista M."/>
            <person name="Junghare M."/>
            <person name="Carmona M."/>
            <person name="Faoro H."/>
            <person name="Cruz L.M."/>
            <person name="Battistoni F."/>
            <person name="De Souza E."/>
            <person name="Pedrosa F."/>
            <person name="Chen W.-M."/>
            <person name="Poole P.S."/>
            <person name="Dixon R.A."/>
            <person name="James E.K."/>
        </authorList>
    </citation>
    <scope>NUCLEOTIDE SEQUENCE [LARGE SCALE GENOMIC DNA]</scope>
    <source>
        <strain evidence="10 11">T</strain>
    </source>
</reference>
<keyword evidence="5" id="KW-1015">Disulfide bond</keyword>
<comment type="function">
    <text evidence="7">Required for disulfide bond formation in some periplasmic proteins. Acts by transferring its disulfide bond to other proteins and is reduced in the process.</text>
</comment>
<dbReference type="InterPro" id="IPR009094">
    <property type="entry name" value="DiS-bond_isomerase_DsbC/G_N_sf"/>
</dbReference>
<dbReference type="Gene3D" id="3.40.30.10">
    <property type="entry name" value="Glutaredoxin"/>
    <property type="match status" value="1"/>
</dbReference>
<evidence type="ECO:0000256" key="6">
    <source>
        <dbReference type="ARBA" id="ARBA00023284"/>
    </source>
</evidence>
<evidence type="ECO:0000259" key="8">
    <source>
        <dbReference type="Pfam" id="PF10411"/>
    </source>
</evidence>